<dbReference type="SMART" id="SM00267">
    <property type="entry name" value="GGDEF"/>
    <property type="match status" value="1"/>
</dbReference>
<reference evidence="4 5" key="1">
    <citation type="submission" date="2024-04" db="EMBL/GenBank/DDBJ databases">
        <title>Novel species of the genus Ideonella isolated from streams.</title>
        <authorList>
            <person name="Lu H."/>
        </authorList>
    </citation>
    <scope>NUCLEOTIDE SEQUENCE [LARGE SCALE GENOMIC DNA]</scope>
    <source>
        <strain evidence="4 5">BYS139W</strain>
    </source>
</reference>
<dbReference type="CDD" id="cd01949">
    <property type="entry name" value="GGDEF"/>
    <property type="match status" value="1"/>
</dbReference>
<dbReference type="Pfam" id="PF00990">
    <property type="entry name" value="GGDEF"/>
    <property type="match status" value="1"/>
</dbReference>
<evidence type="ECO:0000313" key="5">
    <source>
        <dbReference type="Proteomes" id="UP001368500"/>
    </source>
</evidence>
<evidence type="ECO:0000256" key="1">
    <source>
        <dbReference type="ARBA" id="ARBA00012528"/>
    </source>
</evidence>
<dbReference type="SUPFAM" id="SSF55073">
    <property type="entry name" value="Nucleotide cyclase"/>
    <property type="match status" value="1"/>
</dbReference>
<dbReference type="PANTHER" id="PTHR45138">
    <property type="entry name" value="REGULATORY COMPONENTS OF SENSORY TRANSDUCTION SYSTEM"/>
    <property type="match status" value="1"/>
</dbReference>
<organism evidence="4 5">
    <name type="scientific">Pseudaquabacterium rugosum</name>
    <dbReference type="NCBI Taxonomy" id="2984194"/>
    <lineage>
        <taxon>Bacteria</taxon>
        <taxon>Pseudomonadati</taxon>
        <taxon>Pseudomonadota</taxon>
        <taxon>Betaproteobacteria</taxon>
        <taxon>Burkholderiales</taxon>
        <taxon>Sphaerotilaceae</taxon>
        <taxon>Pseudaquabacterium</taxon>
    </lineage>
</organism>
<dbReference type="EC" id="2.7.7.65" evidence="1"/>
<dbReference type="NCBIfam" id="TIGR00254">
    <property type="entry name" value="GGDEF"/>
    <property type="match status" value="1"/>
</dbReference>
<evidence type="ECO:0000256" key="2">
    <source>
        <dbReference type="ARBA" id="ARBA00034247"/>
    </source>
</evidence>
<dbReference type="PANTHER" id="PTHR45138:SF9">
    <property type="entry name" value="DIGUANYLATE CYCLASE DGCM-RELATED"/>
    <property type="match status" value="1"/>
</dbReference>
<evidence type="ECO:0000313" key="4">
    <source>
        <dbReference type="EMBL" id="MEK8024721.1"/>
    </source>
</evidence>
<dbReference type="InterPro" id="IPR029787">
    <property type="entry name" value="Nucleotide_cyclase"/>
</dbReference>
<name>A0ABU9B529_9BURK</name>
<comment type="caution">
    <text evidence="4">The sequence shown here is derived from an EMBL/GenBank/DDBJ whole genome shotgun (WGS) entry which is preliminary data.</text>
</comment>
<dbReference type="InterPro" id="IPR000160">
    <property type="entry name" value="GGDEF_dom"/>
</dbReference>
<dbReference type="PROSITE" id="PS50887">
    <property type="entry name" value="GGDEF"/>
    <property type="match status" value="1"/>
</dbReference>
<protein>
    <recommendedName>
        <fullName evidence="1">diguanylate cyclase</fullName>
        <ecNumber evidence="1">2.7.7.65</ecNumber>
    </recommendedName>
</protein>
<feature type="domain" description="GGDEF" evidence="3">
    <location>
        <begin position="207"/>
        <end position="336"/>
    </location>
</feature>
<proteinExistence type="predicted"/>
<dbReference type="InterPro" id="IPR043128">
    <property type="entry name" value="Rev_trsase/Diguanyl_cyclase"/>
</dbReference>
<keyword evidence="4" id="KW-0548">Nucleotidyltransferase</keyword>
<gene>
    <name evidence="4" type="ORF">AACH11_01905</name>
</gene>
<comment type="catalytic activity">
    <reaction evidence="2">
        <text>2 GTP = 3',3'-c-di-GMP + 2 diphosphate</text>
        <dbReference type="Rhea" id="RHEA:24898"/>
        <dbReference type="ChEBI" id="CHEBI:33019"/>
        <dbReference type="ChEBI" id="CHEBI:37565"/>
        <dbReference type="ChEBI" id="CHEBI:58805"/>
        <dbReference type="EC" id="2.7.7.65"/>
    </reaction>
</comment>
<sequence length="355" mass="39857">MSKVVDHLAELTAFRDRDQQDLLLVSGLRDVLQTSSVAIHRAVGEVHDRRWLLRARQCAGDPVPVSDPIWTVFESLPTWDSEPDRVQALSANGALCVPGTPVRTLLALTPQADEPAVLELRTDAPLAPDELRLLQGVLRIYRNFQALLDYSERDTLTGLLNRKTFEDSFYKLAAQRAEAQARQLAQANMLDALDALDERRQADRRGDRLFIGVFDIDHFKQVNDRHGHLIGDEVLLLVSRLMRASFRHHDRLYRFGGEEFVVLLSCPEAADALAAFERFRRTVEAYAFPQVGTITLSVGFSTVVPKDTPASAFERADQAVYWAKTHGRNQVRCHEDLVADGSIEDASRSGDVELF</sequence>
<keyword evidence="4" id="KW-0808">Transferase</keyword>
<keyword evidence="5" id="KW-1185">Reference proteome</keyword>
<dbReference type="EMBL" id="JBBUTF010000002">
    <property type="protein sequence ID" value="MEK8024721.1"/>
    <property type="molecule type" value="Genomic_DNA"/>
</dbReference>
<dbReference type="InterPro" id="IPR050469">
    <property type="entry name" value="Diguanylate_Cyclase"/>
</dbReference>
<accession>A0ABU9B529</accession>
<dbReference type="RefSeq" id="WP_341372495.1">
    <property type="nucleotide sequence ID" value="NZ_JBBUTF010000002.1"/>
</dbReference>
<dbReference type="GO" id="GO:0052621">
    <property type="term" value="F:diguanylate cyclase activity"/>
    <property type="evidence" value="ECO:0007669"/>
    <property type="project" value="UniProtKB-EC"/>
</dbReference>
<dbReference type="Gene3D" id="3.30.70.270">
    <property type="match status" value="1"/>
</dbReference>
<dbReference type="Proteomes" id="UP001368500">
    <property type="component" value="Unassembled WGS sequence"/>
</dbReference>
<evidence type="ECO:0000259" key="3">
    <source>
        <dbReference type="PROSITE" id="PS50887"/>
    </source>
</evidence>